<dbReference type="Gene3D" id="3.60.110.10">
    <property type="entry name" value="Carbon-nitrogen hydrolase"/>
    <property type="match status" value="1"/>
</dbReference>
<evidence type="ECO:0000256" key="2">
    <source>
        <dbReference type="ARBA" id="ARBA00007145"/>
    </source>
</evidence>
<accession>A0AAP6JGD6</accession>
<dbReference type="PIRSF" id="PIRSF006630">
    <property type="entry name" value="NADS_GAT"/>
    <property type="match status" value="1"/>
</dbReference>
<comment type="similarity">
    <text evidence="2 7 8">In the C-terminal section; belongs to the NAD synthetase family.</text>
</comment>
<dbReference type="SUPFAM" id="SSF56317">
    <property type="entry name" value="Carbon-nitrogen hydrolase"/>
    <property type="match status" value="1"/>
</dbReference>
<keyword evidence="5 7" id="KW-0067">ATP-binding</keyword>
<evidence type="ECO:0000256" key="6">
    <source>
        <dbReference type="ARBA" id="ARBA00023027"/>
    </source>
</evidence>
<dbReference type="Pfam" id="PF02540">
    <property type="entry name" value="NAD_synthase"/>
    <property type="match status" value="1"/>
</dbReference>
<name>A0AAP6JGD6_9GAMM</name>
<dbReference type="CDD" id="cd00553">
    <property type="entry name" value="NAD_synthase"/>
    <property type="match status" value="1"/>
</dbReference>
<feature type="binding site" evidence="7">
    <location>
        <position position="509"/>
    </location>
    <ligand>
        <name>deamido-NAD(+)</name>
        <dbReference type="ChEBI" id="CHEBI:58437"/>
        <note>ligand shared between two neighboring subunits</note>
    </ligand>
</feature>
<organism evidence="11 12">
    <name type="scientific">Natronospira elongata</name>
    <dbReference type="NCBI Taxonomy" id="3110268"/>
    <lineage>
        <taxon>Bacteria</taxon>
        <taxon>Pseudomonadati</taxon>
        <taxon>Pseudomonadota</taxon>
        <taxon>Gammaproteobacteria</taxon>
        <taxon>Natronospirales</taxon>
        <taxon>Natronospiraceae</taxon>
        <taxon>Natronospira</taxon>
    </lineage>
</organism>
<sequence length="540" mass="58027">MAENLRIVVAQTNPTVGAISDNLDALISQVALAVSEHGADLVLFPELSFTGYCPEDLLLNPDFADQVGAAEQALRQRLPAGVGVLYGVPEYHSAGLYNVACLVADGRELARYRKACLPNYGVFDESRWFLAGDGACVVDFRGHRLGLTVCEDLWVPGPASACAEAGAELILSLSASPYARDKASERQSVFRRRTREAGLPLLVCNLLGGQDELVFDGASVGMNADGGLAMQAPEWESGLFPVDLDQGRLASPVKIDPLPTDASQYRGAVLATRDYLRKNGAPGALIGLSGGIDSALTLAIAVDAIGADKVSAVMMGSQYTRELSYRLARAQAEALGVRYLEIGIDEPVAAVEQDLARALAEPVQGVAAENLQARLRGVNLMALSNQLGAMVLATGNKSELAVGYATLYGDMVGAYAPIRDLTKSRVYALARWRNQQGEVIPPEVIERAPSAELRADQYDSDSLPDYAVLDAIIEGFVEEDRRAEELVAEGHEAALVHRVLALIQRNEYKRRQGAPGPRLSARAFGRDRRYPITSGFRFRG</sequence>
<comment type="similarity">
    <text evidence="9">Belongs to the NAD synthetase family.</text>
</comment>
<dbReference type="EMBL" id="JAYGII010000018">
    <property type="protein sequence ID" value="MEA5445987.1"/>
    <property type="molecule type" value="Genomic_DNA"/>
</dbReference>
<dbReference type="GO" id="GO:0005737">
    <property type="term" value="C:cytoplasm"/>
    <property type="evidence" value="ECO:0007669"/>
    <property type="project" value="InterPro"/>
</dbReference>
<comment type="pathway">
    <text evidence="1 7 8">Cofactor biosynthesis; NAD(+) biosynthesis; NAD(+) from deamido-NAD(+) (L-Gln route): step 1/1.</text>
</comment>
<comment type="caution">
    <text evidence="11">The sequence shown here is derived from an EMBL/GenBank/DDBJ whole genome shotgun (WGS) entry which is preliminary data.</text>
</comment>
<proteinExistence type="inferred from homology"/>
<dbReference type="PROSITE" id="PS50263">
    <property type="entry name" value="CN_HYDROLASE"/>
    <property type="match status" value="1"/>
</dbReference>
<comment type="caution">
    <text evidence="7">Lacks conserved residue(s) required for the propagation of feature annotation.</text>
</comment>
<dbReference type="InterPro" id="IPR003694">
    <property type="entry name" value="NAD_synthase"/>
</dbReference>
<dbReference type="GO" id="GO:0003952">
    <property type="term" value="F:NAD+ synthase (glutamine-hydrolyzing) activity"/>
    <property type="evidence" value="ECO:0007669"/>
    <property type="project" value="UniProtKB-UniRule"/>
</dbReference>
<dbReference type="GO" id="GO:0004359">
    <property type="term" value="F:glutaminase activity"/>
    <property type="evidence" value="ECO:0007669"/>
    <property type="project" value="InterPro"/>
</dbReference>
<evidence type="ECO:0000256" key="5">
    <source>
        <dbReference type="ARBA" id="ARBA00022840"/>
    </source>
</evidence>
<dbReference type="GO" id="GO:0005524">
    <property type="term" value="F:ATP binding"/>
    <property type="evidence" value="ECO:0007669"/>
    <property type="project" value="UniProtKB-UniRule"/>
</dbReference>
<dbReference type="AlphaFoldDB" id="A0AAP6JGD6"/>
<dbReference type="GO" id="GO:0008795">
    <property type="term" value="F:NAD+ synthase activity"/>
    <property type="evidence" value="ECO:0007669"/>
    <property type="project" value="UniProtKB-UniRule"/>
</dbReference>
<feature type="binding site" evidence="7">
    <location>
        <position position="370"/>
    </location>
    <ligand>
        <name>deamido-NAD(+)</name>
        <dbReference type="ChEBI" id="CHEBI:58437"/>
        <note>ligand shared between two neighboring subunits</note>
    </ligand>
</feature>
<evidence type="ECO:0000256" key="4">
    <source>
        <dbReference type="ARBA" id="ARBA00022741"/>
    </source>
</evidence>
<dbReference type="Proteomes" id="UP001302316">
    <property type="component" value="Unassembled WGS sequence"/>
</dbReference>
<dbReference type="InterPro" id="IPR014445">
    <property type="entry name" value="Gln-dep_NAD_synthase"/>
</dbReference>
<evidence type="ECO:0000313" key="12">
    <source>
        <dbReference type="Proteomes" id="UP001302316"/>
    </source>
</evidence>
<evidence type="ECO:0000256" key="1">
    <source>
        <dbReference type="ARBA" id="ARBA00005188"/>
    </source>
</evidence>
<evidence type="ECO:0000256" key="7">
    <source>
        <dbReference type="HAMAP-Rule" id="MF_02090"/>
    </source>
</evidence>
<dbReference type="PANTHER" id="PTHR23090:SF9">
    <property type="entry name" value="GLUTAMINE-DEPENDENT NAD(+) SYNTHETASE"/>
    <property type="match status" value="1"/>
</dbReference>
<dbReference type="FunFam" id="3.40.50.620:FF:000106">
    <property type="entry name" value="Glutamine-dependent NAD(+) synthetase"/>
    <property type="match status" value="1"/>
</dbReference>
<dbReference type="GO" id="GO:0009435">
    <property type="term" value="P:NAD+ biosynthetic process"/>
    <property type="evidence" value="ECO:0007669"/>
    <property type="project" value="UniProtKB-UniRule"/>
</dbReference>
<dbReference type="EC" id="6.3.5.1" evidence="7 8"/>
<feature type="binding site" evidence="7">
    <location>
        <position position="120"/>
    </location>
    <ligand>
        <name>L-glutamine</name>
        <dbReference type="ChEBI" id="CHEBI:58359"/>
    </ligand>
</feature>
<comment type="catalytic activity">
    <reaction evidence="7 8">
        <text>deamido-NAD(+) + L-glutamine + ATP + H2O = L-glutamate + AMP + diphosphate + NAD(+) + H(+)</text>
        <dbReference type="Rhea" id="RHEA:24384"/>
        <dbReference type="ChEBI" id="CHEBI:15377"/>
        <dbReference type="ChEBI" id="CHEBI:15378"/>
        <dbReference type="ChEBI" id="CHEBI:29985"/>
        <dbReference type="ChEBI" id="CHEBI:30616"/>
        <dbReference type="ChEBI" id="CHEBI:33019"/>
        <dbReference type="ChEBI" id="CHEBI:57540"/>
        <dbReference type="ChEBI" id="CHEBI:58359"/>
        <dbReference type="ChEBI" id="CHEBI:58437"/>
        <dbReference type="ChEBI" id="CHEBI:456215"/>
        <dbReference type="EC" id="6.3.5.1"/>
    </reaction>
</comment>
<feature type="domain" description="CN hydrolase" evidence="10">
    <location>
        <begin position="5"/>
        <end position="246"/>
    </location>
</feature>
<dbReference type="CDD" id="cd07570">
    <property type="entry name" value="GAT_Gln-NAD-synth"/>
    <property type="match status" value="1"/>
</dbReference>
<feature type="binding site" evidence="7">
    <location>
        <position position="182"/>
    </location>
    <ligand>
        <name>L-glutamine</name>
        <dbReference type="ChEBI" id="CHEBI:58359"/>
    </ligand>
</feature>
<dbReference type="NCBIfam" id="TIGR00552">
    <property type="entry name" value="nadE"/>
    <property type="match status" value="1"/>
</dbReference>
<keyword evidence="3 7" id="KW-0436">Ligase</keyword>
<dbReference type="HAMAP" id="MF_02090">
    <property type="entry name" value="NadE_glutamine_dep"/>
    <property type="match status" value="1"/>
</dbReference>
<gene>
    <name evidence="7" type="primary">nadE</name>
    <name evidence="11" type="ORF">VCB98_09160</name>
</gene>
<feature type="active site" description="For glutaminase activity" evidence="7">
    <location>
        <position position="114"/>
    </location>
</feature>
<comment type="function">
    <text evidence="7">Catalyzes the ATP-dependent amidation of deamido-NAD to form NAD. Uses L-glutamine as a nitrogen source.</text>
</comment>
<dbReference type="PANTHER" id="PTHR23090">
    <property type="entry name" value="NH 3 /GLUTAMINE-DEPENDENT NAD + SYNTHETASE"/>
    <property type="match status" value="1"/>
</dbReference>
<feature type="binding site" evidence="7">
    <location>
        <position position="399"/>
    </location>
    <ligand>
        <name>deamido-NAD(+)</name>
        <dbReference type="ChEBI" id="CHEBI:58437"/>
        <note>ligand shared between two neighboring subunits</note>
    </ligand>
</feature>
<dbReference type="Gene3D" id="3.40.50.620">
    <property type="entry name" value="HUPs"/>
    <property type="match status" value="1"/>
</dbReference>
<evidence type="ECO:0000256" key="8">
    <source>
        <dbReference type="PIRNR" id="PIRNR006630"/>
    </source>
</evidence>
<evidence type="ECO:0000313" key="11">
    <source>
        <dbReference type="EMBL" id="MEA5445987.1"/>
    </source>
</evidence>
<feature type="binding site" evidence="7">
    <location>
        <position position="176"/>
    </location>
    <ligand>
        <name>L-glutamine</name>
        <dbReference type="ChEBI" id="CHEBI:58359"/>
    </ligand>
</feature>
<dbReference type="InterPro" id="IPR036526">
    <property type="entry name" value="C-N_Hydrolase_sf"/>
</dbReference>
<feature type="active site" description="Nucleophile; for glutaminase activity" evidence="7">
    <location>
        <position position="150"/>
    </location>
</feature>
<protein>
    <recommendedName>
        <fullName evidence="7 8">Glutamine-dependent NAD(+) synthetase</fullName>
        <ecNumber evidence="7 8">6.3.5.1</ecNumber>
    </recommendedName>
    <alternativeName>
        <fullName evidence="7 8">NAD(+) synthase [glutamine-hydrolyzing]</fullName>
    </alternativeName>
</protein>
<keyword evidence="6 7" id="KW-0520">NAD</keyword>
<keyword evidence="12" id="KW-1185">Reference proteome</keyword>
<evidence type="ECO:0000259" key="10">
    <source>
        <dbReference type="PROSITE" id="PS50263"/>
    </source>
</evidence>
<dbReference type="InterPro" id="IPR022310">
    <property type="entry name" value="NAD/GMP_synthase"/>
</dbReference>
<dbReference type="RefSeq" id="WP_346051946.1">
    <property type="nucleotide sequence ID" value="NZ_JAYGII010000018.1"/>
</dbReference>
<feature type="active site" description="Proton acceptor; for glutaminase activity" evidence="7">
    <location>
        <position position="46"/>
    </location>
</feature>
<feature type="binding site" evidence="7">
    <location>
        <position position="394"/>
    </location>
    <ligand>
        <name>ATP</name>
        <dbReference type="ChEBI" id="CHEBI:30616"/>
    </ligand>
</feature>
<dbReference type="InterPro" id="IPR014729">
    <property type="entry name" value="Rossmann-like_a/b/a_fold"/>
</dbReference>
<keyword evidence="4 7" id="KW-0547">Nucleotide-binding</keyword>
<dbReference type="Pfam" id="PF00795">
    <property type="entry name" value="CN_hydrolase"/>
    <property type="match status" value="1"/>
</dbReference>
<dbReference type="SUPFAM" id="SSF52402">
    <property type="entry name" value="Adenine nucleotide alpha hydrolases-like"/>
    <property type="match status" value="1"/>
</dbReference>
<dbReference type="InterPro" id="IPR003010">
    <property type="entry name" value="C-N_Hydrolase"/>
</dbReference>
<evidence type="ECO:0000256" key="9">
    <source>
        <dbReference type="RuleBase" id="RU003811"/>
    </source>
</evidence>
<evidence type="ECO:0000256" key="3">
    <source>
        <dbReference type="ARBA" id="ARBA00022598"/>
    </source>
</evidence>
<reference evidence="11 12" key="1">
    <citation type="submission" date="2023-12" db="EMBL/GenBank/DDBJ databases">
        <title>Whole-genome sequencing of halo(alkali)philic microorganisms from hypersaline lakes.</title>
        <authorList>
            <person name="Sorokin D.Y."/>
            <person name="Merkel A.Y."/>
            <person name="Messina E."/>
            <person name="Yakimov M."/>
        </authorList>
    </citation>
    <scope>NUCLEOTIDE SEQUENCE [LARGE SCALE GENOMIC DNA]</scope>
    <source>
        <strain evidence="11 12">AB-CW1</strain>
    </source>
</reference>
<feature type="binding site" evidence="7">
    <location>
        <begin position="287"/>
        <end position="294"/>
    </location>
    <ligand>
        <name>ATP</name>
        <dbReference type="ChEBI" id="CHEBI:30616"/>
    </ligand>
</feature>
<dbReference type="NCBIfam" id="NF010588">
    <property type="entry name" value="PRK13981.1"/>
    <property type="match status" value="1"/>
</dbReference>